<dbReference type="GO" id="GO:0033214">
    <property type="term" value="P:siderophore-iron import into cell"/>
    <property type="evidence" value="ECO:0007669"/>
    <property type="project" value="TreeGrafter"/>
</dbReference>
<evidence type="ECO:0000256" key="8">
    <source>
        <dbReference type="SAM" id="Phobius"/>
    </source>
</evidence>
<dbReference type="AlphaFoldDB" id="A0A4R6MBD4"/>
<dbReference type="PANTHER" id="PTHR30472">
    <property type="entry name" value="FERRIC ENTEROBACTIN TRANSPORT SYSTEM PERMEASE PROTEIN"/>
    <property type="match status" value="1"/>
</dbReference>
<dbReference type="Pfam" id="PF01032">
    <property type="entry name" value="FecCD"/>
    <property type="match status" value="1"/>
</dbReference>
<evidence type="ECO:0000256" key="7">
    <source>
        <dbReference type="ARBA" id="ARBA00023136"/>
    </source>
</evidence>
<feature type="transmembrane region" description="Helical" evidence="8">
    <location>
        <begin position="329"/>
        <end position="347"/>
    </location>
</feature>
<gene>
    <name evidence="9" type="ORF">DFP79_1316</name>
</gene>
<dbReference type="CDD" id="cd06550">
    <property type="entry name" value="TM_ABC_iron-siderophores_like"/>
    <property type="match status" value="1"/>
</dbReference>
<dbReference type="PANTHER" id="PTHR30472:SF24">
    <property type="entry name" value="FERRIC ENTEROBACTIN TRANSPORT SYSTEM PERMEASE PROTEIN FEPG"/>
    <property type="match status" value="1"/>
</dbReference>
<organism evidence="9 10">
    <name type="scientific">Marinomonas balearica</name>
    <dbReference type="NCBI Taxonomy" id="491947"/>
    <lineage>
        <taxon>Bacteria</taxon>
        <taxon>Pseudomonadati</taxon>
        <taxon>Pseudomonadota</taxon>
        <taxon>Gammaproteobacteria</taxon>
        <taxon>Oceanospirillales</taxon>
        <taxon>Oceanospirillaceae</taxon>
        <taxon>Marinomonas</taxon>
    </lineage>
</organism>
<accession>A0A4R6MBD4</accession>
<feature type="transmembrane region" description="Helical" evidence="8">
    <location>
        <begin position="167"/>
        <end position="187"/>
    </location>
</feature>
<dbReference type="Proteomes" id="UP000294656">
    <property type="component" value="Unassembled WGS sequence"/>
</dbReference>
<feature type="transmembrane region" description="Helical" evidence="8">
    <location>
        <begin position="83"/>
        <end position="104"/>
    </location>
</feature>
<comment type="subcellular location">
    <subcellularLocation>
        <location evidence="1">Cell membrane</location>
        <topology evidence="1">Multi-pass membrane protein</topology>
    </subcellularLocation>
</comment>
<keyword evidence="5 8" id="KW-0812">Transmembrane</keyword>
<feature type="transmembrane region" description="Helical" evidence="8">
    <location>
        <begin position="124"/>
        <end position="155"/>
    </location>
</feature>
<feature type="transmembrane region" description="Helical" evidence="8">
    <location>
        <begin position="256"/>
        <end position="281"/>
    </location>
</feature>
<sequence length="353" mass="37689">MKTLQSLNTGQRVNMIERLRIPFTLTKTQIFVLLGLFLLSTYSLFIGQHVSGSLSDLLSNLLSGTLFDPLQSVVIWQWRAPRICAAIFIGGALGVSGAIFQSLVKNPLGSPDITGFNVGAFTGVLLTMAFIGVHFWLVVIGAIGGGLFAAMLVYLFAYRDGMSGFRLIIVGIAVSAMLSAFNMWLSLSVSLETAMTAALWSVGSLNGITWAKLIPISLFLGILLVFSAMLVTRMKLLEMGDDLAAALGVSVHKTRLLLMLIGVCLTAAPTAITGPIAFISLAAPQIAKRLNLSKQNSKKCSLFSAALVGAFLLVTADYLAQYALPETKFPVGLVTISLGGVYLVYLISNESKN</sequence>
<keyword evidence="6 8" id="KW-1133">Transmembrane helix</keyword>
<dbReference type="InterPro" id="IPR037294">
    <property type="entry name" value="ABC_BtuC-like"/>
</dbReference>
<feature type="transmembrane region" description="Helical" evidence="8">
    <location>
        <begin position="218"/>
        <end position="236"/>
    </location>
</feature>
<dbReference type="InterPro" id="IPR000522">
    <property type="entry name" value="ABC_transptr_permease_BtuC"/>
</dbReference>
<feature type="transmembrane region" description="Helical" evidence="8">
    <location>
        <begin position="302"/>
        <end position="323"/>
    </location>
</feature>
<dbReference type="EMBL" id="SNXC01000010">
    <property type="protein sequence ID" value="TDO98901.1"/>
    <property type="molecule type" value="Genomic_DNA"/>
</dbReference>
<keyword evidence="10" id="KW-1185">Reference proteome</keyword>
<keyword evidence="4" id="KW-1003">Cell membrane</keyword>
<evidence type="ECO:0000256" key="3">
    <source>
        <dbReference type="ARBA" id="ARBA00022448"/>
    </source>
</evidence>
<dbReference type="SUPFAM" id="SSF81345">
    <property type="entry name" value="ABC transporter involved in vitamin B12 uptake, BtuC"/>
    <property type="match status" value="1"/>
</dbReference>
<evidence type="ECO:0000256" key="1">
    <source>
        <dbReference type="ARBA" id="ARBA00004651"/>
    </source>
</evidence>
<name>A0A4R6MBD4_9GAMM</name>
<evidence type="ECO:0000256" key="4">
    <source>
        <dbReference type="ARBA" id="ARBA00022475"/>
    </source>
</evidence>
<evidence type="ECO:0000256" key="2">
    <source>
        <dbReference type="ARBA" id="ARBA00007935"/>
    </source>
</evidence>
<evidence type="ECO:0000313" key="9">
    <source>
        <dbReference type="EMBL" id="TDO98901.1"/>
    </source>
</evidence>
<comment type="similarity">
    <text evidence="2">Belongs to the binding-protein-dependent transport system permease family. FecCD subfamily.</text>
</comment>
<feature type="transmembrane region" description="Helical" evidence="8">
    <location>
        <begin position="21"/>
        <end position="45"/>
    </location>
</feature>
<proteinExistence type="inferred from homology"/>
<protein>
    <submittedName>
        <fullName evidence="9">Iron complex transport system permease protein</fullName>
    </submittedName>
</protein>
<dbReference type="GO" id="GO:0005886">
    <property type="term" value="C:plasma membrane"/>
    <property type="evidence" value="ECO:0007669"/>
    <property type="project" value="UniProtKB-SubCell"/>
</dbReference>
<evidence type="ECO:0000256" key="6">
    <source>
        <dbReference type="ARBA" id="ARBA00022989"/>
    </source>
</evidence>
<keyword evidence="3" id="KW-0813">Transport</keyword>
<keyword evidence="7 8" id="KW-0472">Membrane</keyword>
<evidence type="ECO:0000313" key="10">
    <source>
        <dbReference type="Proteomes" id="UP000294656"/>
    </source>
</evidence>
<reference evidence="9 10" key="1">
    <citation type="submission" date="2019-03" db="EMBL/GenBank/DDBJ databases">
        <title>Genomic Encyclopedia of Type Strains, Phase III (KMG-III): the genomes of soil and plant-associated and newly described type strains.</title>
        <authorList>
            <person name="Whitman W."/>
        </authorList>
    </citation>
    <scope>NUCLEOTIDE SEQUENCE [LARGE SCALE GENOMIC DNA]</scope>
    <source>
        <strain evidence="9 10">CECT 7378</strain>
    </source>
</reference>
<dbReference type="GO" id="GO:0022857">
    <property type="term" value="F:transmembrane transporter activity"/>
    <property type="evidence" value="ECO:0007669"/>
    <property type="project" value="InterPro"/>
</dbReference>
<dbReference type="Gene3D" id="1.10.3470.10">
    <property type="entry name" value="ABC transporter involved in vitamin B12 uptake, BtuC"/>
    <property type="match status" value="1"/>
</dbReference>
<dbReference type="RefSeq" id="WP_243730215.1">
    <property type="nucleotide sequence ID" value="NZ_SNXC01000010.1"/>
</dbReference>
<evidence type="ECO:0000256" key="5">
    <source>
        <dbReference type="ARBA" id="ARBA00022692"/>
    </source>
</evidence>
<comment type="caution">
    <text evidence="9">The sequence shown here is derived from an EMBL/GenBank/DDBJ whole genome shotgun (WGS) entry which is preliminary data.</text>
</comment>